<keyword evidence="2" id="KW-1185">Reference proteome</keyword>
<accession>A0A2I0IME6</accession>
<comment type="caution">
    <text evidence="1">The sequence shown here is derived from an EMBL/GenBank/DDBJ whole genome shotgun (WGS) entry which is preliminary data.</text>
</comment>
<dbReference type="Proteomes" id="UP000233551">
    <property type="component" value="Unassembled WGS sequence"/>
</dbReference>
<reference evidence="1 2" key="1">
    <citation type="submission" date="2017-11" db="EMBL/GenBank/DDBJ databases">
        <title>De-novo sequencing of pomegranate (Punica granatum L.) genome.</title>
        <authorList>
            <person name="Akparov Z."/>
            <person name="Amiraslanov A."/>
            <person name="Hajiyeva S."/>
            <person name="Abbasov M."/>
            <person name="Kaur K."/>
            <person name="Hamwieh A."/>
            <person name="Solovyev V."/>
            <person name="Salamov A."/>
            <person name="Braich B."/>
            <person name="Kosarev P."/>
            <person name="Mahmoud A."/>
            <person name="Hajiyev E."/>
            <person name="Babayeva S."/>
            <person name="Izzatullayeva V."/>
            <person name="Mammadov A."/>
            <person name="Mammadov A."/>
            <person name="Sharifova S."/>
            <person name="Ojaghi J."/>
            <person name="Eynullazada K."/>
            <person name="Bayramov B."/>
            <person name="Abdulazimova A."/>
            <person name="Shahmuradov I."/>
        </authorList>
    </citation>
    <scope>NUCLEOTIDE SEQUENCE [LARGE SCALE GENOMIC DNA]</scope>
    <source>
        <strain evidence="2">cv. AG2017</strain>
        <tissue evidence="1">Leaf</tissue>
    </source>
</reference>
<dbReference type="AlphaFoldDB" id="A0A2I0IME6"/>
<sequence length="121" mass="12800">MAACHFIIDAGARWQPRIWCSEIYQLSTAAQTLLETSNMVVVAGIEPPLLGGSLLRPSFSSILTFPGRVGQIPGTSEVAGGIRGHRDVDNAVAGQHIVVGCAGTDNITLQGHVSQNESEFE</sequence>
<protein>
    <submittedName>
        <fullName evidence="1">Uncharacterized protein</fullName>
    </submittedName>
</protein>
<gene>
    <name evidence="1" type="ORF">CRG98_035084</name>
</gene>
<evidence type="ECO:0000313" key="1">
    <source>
        <dbReference type="EMBL" id="PKI44546.1"/>
    </source>
</evidence>
<organism evidence="1 2">
    <name type="scientific">Punica granatum</name>
    <name type="common">Pomegranate</name>
    <dbReference type="NCBI Taxonomy" id="22663"/>
    <lineage>
        <taxon>Eukaryota</taxon>
        <taxon>Viridiplantae</taxon>
        <taxon>Streptophyta</taxon>
        <taxon>Embryophyta</taxon>
        <taxon>Tracheophyta</taxon>
        <taxon>Spermatophyta</taxon>
        <taxon>Magnoliopsida</taxon>
        <taxon>eudicotyledons</taxon>
        <taxon>Gunneridae</taxon>
        <taxon>Pentapetalae</taxon>
        <taxon>rosids</taxon>
        <taxon>malvids</taxon>
        <taxon>Myrtales</taxon>
        <taxon>Lythraceae</taxon>
        <taxon>Punica</taxon>
    </lineage>
</organism>
<name>A0A2I0IME6_PUNGR</name>
<evidence type="ECO:0000313" key="2">
    <source>
        <dbReference type="Proteomes" id="UP000233551"/>
    </source>
</evidence>
<proteinExistence type="predicted"/>
<dbReference type="EMBL" id="PGOL01002873">
    <property type="protein sequence ID" value="PKI44546.1"/>
    <property type="molecule type" value="Genomic_DNA"/>
</dbReference>